<organism evidence="1 2">
    <name type="scientific">Pseudomonas fluorescens</name>
    <dbReference type="NCBI Taxonomy" id="294"/>
    <lineage>
        <taxon>Bacteria</taxon>
        <taxon>Pseudomonadati</taxon>
        <taxon>Pseudomonadota</taxon>
        <taxon>Gammaproteobacteria</taxon>
        <taxon>Pseudomonadales</taxon>
        <taxon>Pseudomonadaceae</taxon>
        <taxon>Pseudomonas</taxon>
    </lineage>
</organism>
<dbReference type="RefSeq" id="WP_053257123.1">
    <property type="nucleotide sequence ID" value="NZ_CBCRXZ010000001.1"/>
</dbReference>
<dbReference type="Gene3D" id="3.40.50.11550">
    <property type="match status" value="2"/>
</dbReference>
<gene>
    <name evidence="1" type="ORF">NCTC10038_04122</name>
</gene>
<sequence>MSTQYSVSAVPTLQEVRTHLLEIDPELRTQTRLPVVLPPELVALEALNTALISANEQFLNQSRSLYQAVAQADLTEAAGKALLATLKLTLHTRLHNLDETSTVDGQGRKSYLTQVAGLGALEQQARLDVRDYLLSPDEQRMIEDCSRGPAFRPGMYALNFAYQDKTVEFAGAFVLTRNASPVVNNLTSGQDLGRVLLFTPNRGLERFDSLAELDQRLKALLTLPAGRAELCCHLPVRYQALDVAGIWPLQLQPIEGEPLFEHTYNALLDKRRQDIDLALSLVDNPLHAATLLTSALDDALKAALPDLSLRLKFRQQQLLERSVYNSLPDWYRSAAPASQQTLSGFMQAYNQARDTFVDLHGPLASPQALASYQLTEYLDEELEIHDLDPHHLHITTRRNVPSIGVYEQQHNLVELSYSGLQTGDELPGSDFLTNTTLTYAGAALAGQHAELNVQRVLDVLRDPELKPRLDFAALQKELQGKPEFKQAARDLFDHRLVLLAYVARLRGDLSQADYRLFEDLRAGNNPNVCAQTVLLHGAQLKDLWLLREVDGEDQTRRLLLCTPGSPREQQFMAFTSERECQLHIMGWADNNTRFNNRTLSDYLLEQCPLRFRPKMATFLAGLGFKPDAQEHTAVTFGPLCTHTVCLDAMVIHLQSTAVDDYEYTTPPWYRSASAADRTRLTSLAEDAAGGVRVYHARPDSEANLVTFYAFVHENAKLSLNTLLGRSQNDIDPDTVYVSAPWPLLGGMPAPLSYTRLYRDGYQDNVGFIDPKFSTSATFSGPAGIDLSRLTPLNVARSVTGVWVGQRYIDEVRAKLQSATSPGYTERRNATLAINQLQMKYTALECCLRGHIARVDLAWLERAIDSLDETTVATRNTYKVHRLMIDGEWIIGNYVFSHADNPALLYTPDAPDGIGLREAKLFNYWLKKVDGVSDYLLGRVTVKAKARIATLLEAARKGLPETIDRTTPSPARHDPIATVVPLTDLRHELYNMVLQRKIDDVAATTVNRTEMITGILWACVELATAIATVPFPVLSLSLGGLLAFKDAMLAIDAYQQGDKAGALSHLIGYMTNLGGAVLFDFRPAFKAPFNTISIRPALKAAKEALLVSKVDPRIPAGMKSVLFDARTFWVKRTPDPLGRHLLYRYDAATGQMLSTSRMVNQNANGRWVRSGFSAGGRKKYQLLQEAVEPPLAAYEIAAGQGRYFRAVLDPDFARNLASYPDDAIAQGVRVTTRDELRARFARYPAQVKQLTEDADAFYTAPPARPSRTDVPVLAADASPAGALVTLFQHKQRLIIGAANACVASKQLLIEQMPAMATQGLRRVYVENLPADVFRSKLKIINGDVKGDVAYALKRVEDHLARVDRSLGWGPDAPFTYRKLLLAAHKHKVAIEGVDASSSYHMEHVLELSGGERFIPRSSKYRNFYSHKAIGTNSTDDGWIALVDHNRIGSIAEVPGLADLQNVIALRVDDVAPGQAVGIQRDTSAAALSRGDYRLTMAPDAHTLPAAGPSTPVQAPRSPSHYTAFDLPAAHKENLDLMVHSHRALDSRYGQQGAGPQAEAFEAFRITRDRLEKTAQEALAAYTPSARPSFTDLATATSEEAFIERLYKRKWGLIFSESHAHRASKRALIKHMRWLKTQGVKTLYVEHLLTDLHQAELEAFYETAKMPENLRRYLRAQDVGHMPGYSGNDTYTHVIEAANKAGLRIRALDCTASYHVKDMSALNARHTLFSYFANEVIKADQATFGAHKWVALMGDSHADMFHGVPGIAQLQDAVSLTVRDVAPSHARALHPGGWEILDGGIRSPGRIALRSDFKIDVGIAGKAVPRPSAQIDRTWLRNIDDFLIEQPSSTQANVLHRASTGEIVVTPIHIDEKGQFFVEHWPQLKDQRFLRIDEVSEALKADVPLTAASDKTQPSERLKNVGDFLIERPAVSQATLVRRAENGQILSHPIKMDNAGQFYIEQWPSLRDRRYLLVEDLVEALKTELHMSVIPTKARQRSRLRESGDFLIERISSGQSNLLHRSRSGEIISTPIKVDADGQLFIERWDDLKTARFSNLGQLIFALKRQKGMLPAF</sequence>
<name>A0A8B4ICB9_PSEFL</name>
<dbReference type="Proteomes" id="UP000248640">
    <property type="component" value="Chromosome 1"/>
</dbReference>
<reference evidence="1 2" key="1">
    <citation type="submission" date="2018-06" db="EMBL/GenBank/DDBJ databases">
        <authorList>
            <consortium name="Pathogen Informatics"/>
            <person name="Doyle S."/>
        </authorList>
    </citation>
    <scope>NUCLEOTIDE SEQUENCE [LARGE SCALE GENOMIC DNA]</scope>
    <source>
        <strain evidence="1 2">NCTC10038</strain>
    </source>
</reference>
<proteinExistence type="predicted"/>
<protein>
    <submittedName>
        <fullName evidence="1">Type III effector HopAC1</fullName>
    </submittedName>
</protein>
<accession>A0A8B4ICB9</accession>
<evidence type="ECO:0000313" key="2">
    <source>
        <dbReference type="Proteomes" id="UP000248640"/>
    </source>
</evidence>
<dbReference type="GeneID" id="61634087"/>
<dbReference type="EMBL" id="LS483372">
    <property type="protein sequence ID" value="SQF92670.1"/>
    <property type="molecule type" value="Genomic_DNA"/>
</dbReference>
<evidence type="ECO:0000313" key="1">
    <source>
        <dbReference type="EMBL" id="SQF92670.1"/>
    </source>
</evidence>
<dbReference type="CDD" id="cd14729">
    <property type="entry name" value="RtxA-like"/>
    <property type="match status" value="2"/>
</dbReference>
<dbReference type="SUPFAM" id="SSF159501">
    <property type="entry name" value="EreA/ChaN-like"/>
    <property type="match status" value="2"/>
</dbReference>